<keyword evidence="3" id="KW-1185">Reference proteome</keyword>
<sequence length="109" mass="11706">MNDTTLTPEAAPEAPAADAVIPVSSGMGRHLAVADRGHVWAAEDVMFDDDFARLKNARAVRRWGTSEGLNELAQKGPRPNTRLDAAADVLVSRRALIALIPCEAETWTA</sequence>
<proteinExistence type="predicted"/>
<dbReference type="Pfam" id="PF22253">
    <property type="entry name" value="DUF6948"/>
    <property type="match status" value="1"/>
</dbReference>
<gene>
    <name evidence="2" type="ORF">ACFPIE_20425</name>
</gene>
<dbReference type="Proteomes" id="UP001596152">
    <property type="component" value="Unassembled WGS sequence"/>
</dbReference>
<reference evidence="3" key="1">
    <citation type="journal article" date="2019" name="Int. J. Syst. Evol. Microbiol.">
        <title>The Global Catalogue of Microorganisms (GCM) 10K type strain sequencing project: providing services to taxonomists for standard genome sequencing and annotation.</title>
        <authorList>
            <consortium name="The Broad Institute Genomics Platform"/>
            <consortium name="The Broad Institute Genome Sequencing Center for Infectious Disease"/>
            <person name="Wu L."/>
            <person name="Ma J."/>
        </authorList>
    </citation>
    <scope>NUCLEOTIDE SEQUENCE [LARGE SCALE GENOMIC DNA]</scope>
    <source>
        <strain evidence="3">JCM 12125</strain>
    </source>
</reference>
<feature type="domain" description="DUF6948" evidence="1">
    <location>
        <begin position="48"/>
        <end position="108"/>
    </location>
</feature>
<accession>A0ABW0FXV4</accession>
<dbReference type="RefSeq" id="WP_374036803.1">
    <property type="nucleotide sequence ID" value="NZ_CP169082.1"/>
</dbReference>
<evidence type="ECO:0000313" key="3">
    <source>
        <dbReference type="Proteomes" id="UP001596152"/>
    </source>
</evidence>
<comment type="caution">
    <text evidence="2">The sequence shown here is derived from an EMBL/GenBank/DDBJ whole genome shotgun (WGS) entry which is preliminary data.</text>
</comment>
<organism evidence="2 3">
    <name type="scientific">Brevundimonas staleyi</name>
    <dbReference type="NCBI Taxonomy" id="74326"/>
    <lineage>
        <taxon>Bacteria</taxon>
        <taxon>Pseudomonadati</taxon>
        <taxon>Pseudomonadota</taxon>
        <taxon>Alphaproteobacteria</taxon>
        <taxon>Caulobacterales</taxon>
        <taxon>Caulobacteraceae</taxon>
        <taxon>Brevundimonas</taxon>
    </lineage>
</organism>
<evidence type="ECO:0000313" key="2">
    <source>
        <dbReference type="EMBL" id="MFC5346289.1"/>
    </source>
</evidence>
<protein>
    <submittedName>
        <fullName evidence="2">DUF6948 domain-containing protein</fullName>
    </submittedName>
</protein>
<dbReference type="EMBL" id="JBHSLF010000056">
    <property type="protein sequence ID" value="MFC5346289.1"/>
    <property type="molecule type" value="Genomic_DNA"/>
</dbReference>
<dbReference type="InterPro" id="IPR054226">
    <property type="entry name" value="DUF6948"/>
</dbReference>
<evidence type="ECO:0000259" key="1">
    <source>
        <dbReference type="Pfam" id="PF22253"/>
    </source>
</evidence>
<name>A0ABW0FXV4_9CAUL</name>